<evidence type="ECO:0000259" key="5">
    <source>
        <dbReference type="Pfam" id="PF12706"/>
    </source>
</evidence>
<evidence type="ECO:0000256" key="2">
    <source>
        <dbReference type="ARBA" id="ARBA00034221"/>
    </source>
</evidence>
<keyword evidence="1" id="KW-0378">Hydrolase</keyword>
<name>A0A1R1F0A5_9BACL</name>
<evidence type="ECO:0000313" key="6">
    <source>
        <dbReference type="EMBL" id="OMF57519.1"/>
    </source>
</evidence>
<evidence type="ECO:0000313" key="7">
    <source>
        <dbReference type="Proteomes" id="UP000187172"/>
    </source>
</evidence>
<gene>
    <name evidence="6" type="ORF">BK138_02670</name>
</gene>
<evidence type="ECO:0000256" key="1">
    <source>
        <dbReference type="ARBA" id="ARBA00022801"/>
    </source>
</evidence>
<dbReference type="InterPro" id="IPR036866">
    <property type="entry name" value="RibonucZ/Hydroxyglut_hydro"/>
</dbReference>
<dbReference type="RefSeq" id="WP_076165423.1">
    <property type="nucleotide sequence ID" value="NZ_MRTP01000001.1"/>
</dbReference>
<dbReference type="Proteomes" id="UP000187172">
    <property type="component" value="Unassembled WGS sequence"/>
</dbReference>
<organism evidence="6 7">
    <name type="scientific">Paenibacillus rhizosphaerae</name>
    <dbReference type="NCBI Taxonomy" id="297318"/>
    <lineage>
        <taxon>Bacteria</taxon>
        <taxon>Bacillati</taxon>
        <taxon>Bacillota</taxon>
        <taxon>Bacilli</taxon>
        <taxon>Bacillales</taxon>
        <taxon>Paenibacillaceae</taxon>
        <taxon>Paenibacillus</taxon>
    </lineage>
</organism>
<keyword evidence="7" id="KW-1185">Reference proteome</keyword>
<dbReference type="EMBL" id="MRTP01000001">
    <property type="protein sequence ID" value="OMF57519.1"/>
    <property type="molecule type" value="Genomic_DNA"/>
</dbReference>
<dbReference type="SUPFAM" id="SSF56281">
    <property type="entry name" value="Metallo-hydrolase/oxidoreductase"/>
    <property type="match status" value="1"/>
</dbReference>
<dbReference type="Pfam" id="PF12706">
    <property type="entry name" value="Lactamase_B_2"/>
    <property type="match status" value="1"/>
</dbReference>
<feature type="domain" description="Metallo-beta-lactamase" evidence="5">
    <location>
        <begin position="20"/>
        <end position="213"/>
    </location>
</feature>
<sequence length="250" mass="27602">MKIQLIRNATLFIEYAGVTLLVDPMFSEKEANPPVINTANELRNPRVPLPVEVDKLVQPDALLVTHRHPDHWDEPAQKQISKETAVFCQPEDEGEIRAAGFARTTPVERSVTFQGITLTRTGGQHGTGEIGKQMGPVCGFVLQAEGEPTVYIAGDTIWCRDVEEAFDAYQPDLTIVNAGGARFVTGDPIIMDENDVLALLRHQPDTQVAAVHMEAINHCFVTRDDLRDVIEKSGYSSRVIIPEDGEVFAD</sequence>
<comment type="caution">
    <text evidence="6">The sequence shown here is derived from an EMBL/GenBank/DDBJ whole genome shotgun (WGS) entry which is preliminary data.</text>
</comment>
<dbReference type="InterPro" id="IPR050114">
    <property type="entry name" value="UPF0173_UPF0282_UlaG_hydrolase"/>
</dbReference>
<accession>A0A1R1F0A5</accession>
<evidence type="ECO:0000256" key="3">
    <source>
        <dbReference type="ARBA" id="ARBA00034301"/>
    </source>
</evidence>
<protein>
    <recommendedName>
        <fullName evidence="5">Metallo-beta-lactamase domain-containing protein</fullName>
    </recommendedName>
</protein>
<comment type="catalytic activity">
    <reaction evidence="2">
        <text>3',5'-cyclic CMP + H2O = CMP + H(+)</text>
        <dbReference type="Rhea" id="RHEA:72675"/>
        <dbReference type="ChEBI" id="CHEBI:15377"/>
        <dbReference type="ChEBI" id="CHEBI:15378"/>
        <dbReference type="ChEBI" id="CHEBI:58003"/>
        <dbReference type="ChEBI" id="CHEBI:60377"/>
    </reaction>
    <physiologicalReaction direction="left-to-right" evidence="2">
        <dbReference type="Rhea" id="RHEA:72676"/>
    </physiologicalReaction>
</comment>
<dbReference type="PANTHER" id="PTHR43546:SF9">
    <property type="entry name" value="L-ASCORBATE-6-PHOSPHATE LACTONASE ULAG-RELATED"/>
    <property type="match status" value="1"/>
</dbReference>
<dbReference type="STRING" id="297318.BK138_02670"/>
<dbReference type="PANTHER" id="PTHR43546">
    <property type="entry name" value="UPF0173 METAL-DEPENDENT HYDROLASE MJ1163-RELATED"/>
    <property type="match status" value="1"/>
</dbReference>
<dbReference type="Gene3D" id="3.60.15.10">
    <property type="entry name" value="Ribonuclease Z/Hydroxyacylglutathione hydrolase-like"/>
    <property type="match status" value="1"/>
</dbReference>
<dbReference type="AlphaFoldDB" id="A0A1R1F0A5"/>
<comment type="function">
    <text evidence="3">Counteracts the endogenous Pycsar antiviral defense system. Phosphodiesterase that enables metal-dependent hydrolysis of host cyclic nucleotide Pycsar defense signals such as cCMP and cUMP.</text>
</comment>
<reference evidence="6 7" key="1">
    <citation type="submission" date="2016-11" db="EMBL/GenBank/DDBJ databases">
        <title>Paenibacillus species isolates.</title>
        <authorList>
            <person name="Beno S.M."/>
        </authorList>
    </citation>
    <scope>NUCLEOTIDE SEQUENCE [LARGE SCALE GENOMIC DNA]</scope>
    <source>
        <strain evidence="6 7">FSL R5-0378</strain>
    </source>
</reference>
<dbReference type="InterPro" id="IPR001279">
    <property type="entry name" value="Metallo-B-lactamas"/>
</dbReference>
<proteinExistence type="predicted"/>
<dbReference type="GO" id="GO:0016787">
    <property type="term" value="F:hydrolase activity"/>
    <property type="evidence" value="ECO:0007669"/>
    <property type="project" value="UniProtKB-KW"/>
</dbReference>
<evidence type="ECO:0000256" key="4">
    <source>
        <dbReference type="ARBA" id="ARBA00048505"/>
    </source>
</evidence>
<comment type="catalytic activity">
    <reaction evidence="4">
        <text>3',5'-cyclic UMP + H2O = UMP + H(+)</text>
        <dbReference type="Rhea" id="RHEA:70575"/>
        <dbReference type="ChEBI" id="CHEBI:15377"/>
        <dbReference type="ChEBI" id="CHEBI:15378"/>
        <dbReference type="ChEBI" id="CHEBI:57865"/>
        <dbReference type="ChEBI" id="CHEBI:184387"/>
    </reaction>
    <physiologicalReaction direction="left-to-right" evidence="4">
        <dbReference type="Rhea" id="RHEA:70576"/>
    </physiologicalReaction>
</comment>